<name>A0A6L2NBP7_TANCI</name>
<feature type="compositionally biased region" description="Basic and acidic residues" evidence="1">
    <location>
        <begin position="103"/>
        <end position="118"/>
    </location>
</feature>
<dbReference type="Gene3D" id="3.30.420.10">
    <property type="entry name" value="Ribonuclease H-like superfamily/Ribonuclease H"/>
    <property type="match status" value="1"/>
</dbReference>
<keyword evidence="3" id="KW-0695">RNA-directed DNA polymerase</keyword>
<dbReference type="InterPro" id="IPR041577">
    <property type="entry name" value="RT_RNaseH_2"/>
</dbReference>
<feature type="region of interest" description="Disordered" evidence="1">
    <location>
        <begin position="330"/>
        <end position="370"/>
    </location>
</feature>
<evidence type="ECO:0000313" key="3">
    <source>
        <dbReference type="EMBL" id="GEU83510.1"/>
    </source>
</evidence>
<dbReference type="GO" id="GO:0003676">
    <property type="term" value="F:nucleic acid binding"/>
    <property type="evidence" value="ECO:0007669"/>
    <property type="project" value="InterPro"/>
</dbReference>
<keyword evidence="3" id="KW-0548">Nucleotidyltransferase</keyword>
<feature type="compositionally biased region" description="Polar residues" evidence="1">
    <location>
        <begin position="119"/>
        <end position="128"/>
    </location>
</feature>
<dbReference type="Pfam" id="PF17919">
    <property type="entry name" value="RT_RNaseH_2"/>
    <property type="match status" value="1"/>
</dbReference>
<dbReference type="PANTHER" id="PTHR48475">
    <property type="entry name" value="RIBONUCLEASE H"/>
    <property type="match status" value="1"/>
</dbReference>
<proteinExistence type="predicted"/>
<feature type="compositionally biased region" description="Basic residues" evidence="1">
    <location>
        <begin position="181"/>
        <end position="191"/>
    </location>
</feature>
<protein>
    <submittedName>
        <fullName evidence="3">Reverse transcriptase domain-containing protein</fullName>
    </submittedName>
</protein>
<reference evidence="3" key="1">
    <citation type="journal article" date="2019" name="Sci. Rep.">
        <title>Draft genome of Tanacetum cinerariifolium, the natural source of mosquito coil.</title>
        <authorList>
            <person name="Yamashiro T."/>
            <person name="Shiraishi A."/>
            <person name="Satake H."/>
            <person name="Nakayama K."/>
        </authorList>
    </citation>
    <scope>NUCLEOTIDE SEQUENCE</scope>
</reference>
<evidence type="ECO:0000256" key="1">
    <source>
        <dbReference type="SAM" id="MobiDB-lite"/>
    </source>
</evidence>
<comment type="caution">
    <text evidence="3">The sequence shown here is derived from an EMBL/GenBank/DDBJ whole genome shotgun (WGS) entry which is preliminary data.</text>
</comment>
<dbReference type="Gene3D" id="3.10.10.10">
    <property type="entry name" value="HIV Type 1 Reverse Transcriptase, subunit A, domain 1"/>
    <property type="match status" value="1"/>
</dbReference>
<dbReference type="InterPro" id="IPR043128">
    <property type="entry name" value="Rev_trsase/Diguanyl_cyclase"/>
</dbReference>
<dbReference type="SUPFAM" id="SSF53098">
    <property type="entry name" value="Ribonuclease H-like"/>
    <property type="match status" value="1"/>
</dbReference>
<gene>
    <name evidence="3" type="ORF">Tci_055488</name>
</gene>
<evidence type="ECO:0000259" key="2">
    <source>
        <dbReference type="Pfam" id="PF17919"/>
    </source>
</evidence>
<dbReference type="InterPro" id="IPR021109">
    <property type="entry name" value="Peptidase_aspartic_dom_sf"/>
</dbReference>
<feature type="domain" description="Reverse transcriptase/retrotransposon-derived protein RNase H-like" evidence="2">
    <location>
        <begin position="817"/>
        <end position="898"/>
    </location>
</feature>
<keyword evidence="3" id="KW-0808">Transferase</keyword>
<dbReference type="PANTHER" id="PTHR48475:SF2">
    <property type="entry name" value="RIBONUCLEASE H"/>
    <property type="match status" value="1"/>
</dbReference>
<organism evidence="3">
    <name type="scientific">Tanacetum cinerariifolium</name>
    <name type="common">Dalmatian daisy</name>
    <name type="synonym">Chrysanthemum cinerariifolium</name>
    <dbReference type="NCBI Taxonomy" id="118510"/>
    <lineage>
        <taxon>Eukaryota</taxon>
        <taxon>Viridiplantae</taxon>
        <taxon>Streptophyta</taxon>
        <taxon>Embryophyta</taxon>
        <taxon>Tracheophyta</taxon>
        <taxon>Spermatophyta</taxon>
        <taxon>Magnoliopsida</taxon>
        <taxon>eudicotyledons</taxon>
        <taxon>Gunneridae</taxon>
        <taxon>Pentapetalae</taxon>
        <taxon>asterids</taxon>
        <taxon>campanulids</taxon>
        <taxon>Asterales</taxon>
        <taxon>Asteraceae</taxon>
        <taxon>Asteroideae</taxon>
        <taxon>Anthemideae</taxon>
        <taxon>Anthemidinae</taxon>
        <taxon>Tanacetum</taxon>
    </lineage>
</organism>
<feature type="compositionally biased region" description="Basic and acidic residues" evidence="1">
    <location>
        <begin position="339"/>
        <end position="362"/>
    </location>
</feature>
<dbReference type="InterPro" id="IPR036397">
    <property type="entry name" value="RNaseH_sf"/>
</dbReference>
<sequence length="1243" mass="141354">MANTTPLVTTVTKPAINPVEANSTPRVNIQEFCEEHYEDILPIIMEKIRHDRRKDVHTKLDFGEGPRERIREDSYYSNTRARVTEPGRAKVQDRLKYGNRHVLDRLGHRRQSAFDRLSETYSPSMTKSRTQKTDSRNFPRGRSRTRSLSASRDGRHKDRERLRGTKESYDDSFPHSYRDGSHHHHMKRKRDKSPQSSASRSDSSDGKYRKSIRHQPTDEDDLKRPWMCEEENPFTPRIRNFESSRKTRMPNNVKTYDGAGDPEDHIKKKYVKDPEEIHNIKQMDGETIEDFMERFKIETGRMKGAPECMRISGFMHGVNNPELTKRLNEHGHASWKPQDQSKRHSSDKRPDFRGHPKGERGSNRFTPLTRTPKEILATEASKFQPPPPMVTPVEKRSSNKFCDFHNDKGHSTDECMQLKKQIEELVRVGKLSHLIKEIKQGWDQSKTGKKETTAKDKHTEIYMVQSWQRTLKQKVTQSFERVREITFPQLAASNGMEGPLVIEAEMGGHVIHRMYIDGGSSMETLYEHCFNRLRPEIKSQMVPATTSLTGFSGETIWPLGQLRLPMTIGDATHFTKAWMNFMVVKSMSPYNGIIGRPGLKAIQAVPSTVHEMLKFPVEEGIVTIRSTILIPTECASVTTSSVIPREERTCPANFTVTLHPDFPDQEVVIGGSLSDKGRTELCSVLKKNLEIFTWQPSDMTGVPRSVAEHRLNIREGYSPVRQKKMGEAPERARAIQAEVQKLVDAGIMREVYYHDWLSNPVMVKKHDGSWRMCVDFTDLNKACPHDCYPLPKIDWKVESLCGYPFKCFLDAYKGYHQIQLLKQHLSELPLLVAPKPQEELIMYLSATYRAISAVLMTERGTTQTPIYFISRALQGLELNYSPMEKLVLSLVFVAKRLRRPRTSVKGQMLADILIEMPGDVSQAAPAAVTQEEPWTLFTDGSSCVDGSGAGLILTNPEGVNVDSKLVANQVLGTYVAKEDNMIKYLEIVKGLVSGFTTFSISQVPRSKNKKADALSKIASTSFAHLSKQILVEVLENKSIKEKEVAAVIEEDGPTWMTQLVDYLKEGVLLGDKKEARKLRLKARQYELMEGVLYRRSFLTPWLKYVGLLQAYYVMREIHEGSCSMHAVPRSVVAKVVRLRPLSGRAEEGRVTDSRHGLLHEVDRSKGGGNDYRRAGEKIRMGQHCLPLRAKSKMMKYYNARVRGVAFKPGDFVYRNNDASHAIAGGKLGPKWGGPYEVTEALGN</sequence>
<dbReference type="Gene3D" id="2.40.70.10">
    <property type="entry name" value="Acid Proteases"/>
    <property type="match status" value="1"/>
</dbReference>
<feature type="region of interest" description="Disordered" evidence="1">
    <location>
        <begin position="103"/>
        <end position="222"/>
    </location>
</feature>
<accession>A0A6L2NBP7</accession>
<dbReference type="InterPro" id="IPR012337">
    <property type="entry name" value="RNaseH-like_sf"/>
</dbReference>
<dbReference type="SUPFAM" id="SSF56672">
    <property type="entry name" value="DNA/RNA polymerases"/>
    <property type="match status" value="1"/>
</dbReference>
<dbReference type="InterPro" id="IPR043502">
    <property type="entry name" value="DNA/RNA_pol_sf"/>
</dbReference>
<dbReference type="GO" id="GO:0003964">
    <property type="term" value="F:RNA-directed DNA polymerase activity"/>
    <property type="evidence" value="ECO:0007669"/>
    <property type="project" value="UniProtKB-KW"/>
</dbReference>
<dbReference type="AlphaFoldDB" id="A0A6L2NBP7"/>
<feature type="compositionally biased region" description="Basic and acidic residues" evidence="1">
    <location>
        <begin position="152"/>
        <end position="180"/>
    </location>
</feature>
<dbReference type="EMBL" id="BKCJ010008697">
    <property type="protein sequence ID" value="GEU83510.1"/>
    <property type="molecule type" value="Genomic_DNA"/>
</dbReference>
<dbReference type="Gene3D" id="3.30.70.270">
    <property type="match status" value="1"/>
</dbReference>